<dbReference type="Proteomes" id="UP000295783">
    <property type="component" value="Unassembled WGS sequence"/>
</dbReference>
<dbReference type="InterPro" id="IPR008279">
    <property type="entry name" value="PEP-util_enz_mobile_dom"/>
</dbReference>
<evidence type="ECO:0000256" key="9">
    <source>
        <dbReference type="ARBA" id="ARBA00022679"/>
    </source>
</evidence>
<dbReference type="PANTHER" id="PTHR46244:SF6">
    <property type="entry name" value="PHOSPHOENOLPYRUVATE-PROTEIN PHOSPHOTRANSFERASE"/>
    <property type="match status" value="1"/>
</dbReference>
<dbReference type="Gene3D" id="1.10.274.10">
    <property type="entry name" value="PtsI, HPr-binding domain"/>
    <property type="match status" value="1"/>
</dbReference>
<dbReference type="SMART" id="SM00065">
    <property type="entry name" value="GAF"/>
    <property type="match status" value="1"/>
</dbReference>
<dbReference type="PANTHER" id="PTHR46244">
    <property type="entry name" value="PHOSPHOENOLPYRUVATE-PROTEIN PHOSPHOTRANSFERASE"/>
    <property type="match status" value="1"/>
</dbReference>
<dbReference type="Pfam" id="PF01590">
    <property type="entry name" value="GAF"/>
    <property type="match status" value="1"/>
</dbReference>
<keyword evidence="13" id="KW-0460">Magnesium</keyword>
<dbReference type="NCBIfam" id="TIGR01417">
    <property type="entry name" value="PTS_I_fam"/>
    <property type="match status" value="1"/>
</dbReference>
<dbReference type="InterPro" id="IPR036637">
    <property type="entry name" value="Phosphohistidine_dom_sf"/>
</dbReference>
<evidence type="ECO:0000256" key="10">
    <source>
        <dbReference type="ARBA" id="ARBA00022683"/>
    </source>
</evidence>
<evidence type="ECO:0000256" key="13">
    <source>
        <dbReference type="ARBA" id="ARBA00022842"/>
    </source>
</evidence>
<dbReference type="GO" id="GO:0016301">
    <property type="term" value="F:kinase activity"/>
    <property type="evidence" value="ECO:0007669"/>
    <property type="project" value="UniProtKB-KW"/>
</dbReference>
<dbReference type="Gene3D" id="3.50.30.10">
    <property type="entry name" value="Phosphohistidine domain"/>
    <property type="match status" value="1"/>
</dbReference>
<proteinExistence type="inferred from homology"/>
<keyword evidence="9 15" id="KW-0808">Transferase</keyword>
<evidence type="ECO:0000256" key="1">
    <source>
        <dbReference type="ARBA" id="ARBA00000683"/>
    </source>
</evidence>
<dbReference type="Pfam" id="PF05524">
    <property type="entry name" value="PEP-utilisers_N"/>
    <property type="match status" value="1"/>
</dbReference>
<dbReference type="InterPro" id="IPR050499">
    <property type="entry name" value="PEP-utilizing_PTS_enzyme"/>
</dbReference>
<dbReference type="InterPro" id="IPR000121">
    <property type="entry name" value="PEP_util_C"/>
</dbReference>
<gene>
    <name evidence="15" type="ORF">A8950_3227</name>
</gene>
<evidence type="ECO:0000256" key="6">
    <source>
        <dbReference type="ARBA" id="ARBA00022448"/>
    </source>
</evidence>
<dbReference type="InterPro" id="IPR015813">
    <property type="entry name" value="Pyrv/PenolPyrv_kinase-like_dom"/>
</dbReference>
<comment type="subcellular location">
    <subcellularLocation>
        <location evidence="3">Cytoplasm</location>
    </subcellularLocation>
</comment>
<sequence>MNQSGGPAGGDLTGARLLLRRIRTVMARNLPAQRRLDEIARTIAGAMVAEVCSIYVLRAGEVLELFATEGLKAEAVHLTRLRVGEGLVGDIASHARPLALADAQHHPQFAYRPETGEELFQSFMGVPVLRGGRVLGVLVVQNKTRRHYTEEEVETLETVAMVVAELVAGGELVGREELSPVTGIGVLPERLEAQVLAPGLALGIAVLHQPDITLTQLVAEDPLKEIERLDDAMSAMKLALDELLEQQDGTGGGEHREVLDTYRMLAEDRGWANRIIEAIETGLTAEAAVQKVQNDMRARMREIQDPYLRERLADLEDLGNRLQRHLLGQQELPHARDLPDAAIIVARNMGPAELLDYDRQRLKGVVLEEGTASSHVAIVARALDVPLLGHCAGLMDKVQAGDSLVLDGDNDQVFLRPSEDILQVFASSMRARALRQEAYVADRDLPAITLDGVAINLMINAGLLIDVPQLAATGAAGIGLFRTEVTFMVAHTFPDVARQREVYGRVLDGAGGRPVVFRTLDIGSDKVLPYWHRDAEENPAMGWRALRISLDRPAMLRQQLRAMIRAAGGRDLHVMFPMVALVDEFDDAKQILDLELQRARDKGQELPVGVRVGAMFEVPALYWQMEEIFRRADFVSVGSNDLAQFVFAADRGNAQLQGRYDPLSPAFLRLVGDIVRAGQACSKPVSLCGEMAGDALEAMALLALGLRSLSMAPPSIGPIRAMIRSLDLGRLQAHMAALGQQRGPDMRSSLRAFARDHGVALS</sequence>
<protein>
    <recommendedName>
        <fullName evidence="5">phosphoenolpyruvate--protein phosphotransferase</fullName>
        <ecNumber evidence="5">2.7.3.9</ecNumber>
    </recommendedName>
</protein>
<dbReference type="GO" id="GO:0009401">
    <property type="term" value="P:phosphoenolpyruvate-dependent sugar phosphotransferase system"/>
    <property type="evidence" value="ECO:0007669"/>
    <property type="project" value="UniProtKB-KW"/>
</dbReference>
<dbReference type="Gene3D" id="3.20.20.60">
    <property type="entry name" value="Phosphoenolpyruvate-binding domains"/>
    <property type="match status" value="1"/>
</dbReference>
<comment type="cofactor">
    <cofactor evidence="2">
        <name>Mg(2+)</name>
        <dbReference type="ChEBI" id="CHEBI:18420"/>
    </cofactor>
</comment>
<dbReference type="SUPFAM" id="SSF47831">
    <property type="entry name" value="Enzyme I of the PEP:sugar phosphotransferase system HPr-binding (sub)domain"/>
    <property type="match status" value="1"/>
</dbReference>
<feature type="domain" description="GAF" evidence="14">
    <location>
        <begin position="31"/>
        <end position="177"/>
    </location>
</feature>
<dbReference type="RefSeq" id="WP_133614684.1">
    <property type="nucleotide sequence ID" value="NZ_SNYW01000012.1"/>
</dbReference>
<evidence type="ECO:0000256" key="2">
    <source>
        <dbReference type="ARBA" id="ARBA00001946"/>
    </source>
</evidence>
<dbReference type="PRINTS" id="PR01736">
    <property type="entry name" value="PHPHTRNFRASE"/>
</dbReference>
<dbReference type="SUPFAM" id="SSF55781">
    <property type="entry name" value="GAF domain-like"/>
    <property type="match status" value="1"/>
</dbReference>
<evidence type="ECO:0000313" key="16">
    <source>
        <dbReference type="Proteomes" id="UP000295783"/>
    </source>
</evidence>
<evidence type="ECO:0000256" key="4">
    <source>
        <dbReference type="ARBA" id="ARBA00007837"/>
    </source>
</evidence>
<dbReference type="InterPro" id="IPR003018">
    <property type="entry name" value="GAF"/>
</dbReference>
<dbReference type="Pfam" id="PF02896">
    <property type="entry name" value="PEP-utilizers_C"/>
    <property type="match status" value="1"/>
</dbReference>
<dbReference type="SUPFAM" id="SSF52009">
    <property type="entry name" value="Phosphohistidine domain"/>
    <property type="match status" value="1"/>
</dbReference>
<keyword evidence="8" id="KW-0762">Sugar transport</keyword>
<dbReference type="EC" id="2.7.3.9" evidence="5"/>
<evidence type="ECO:0000313" key="15">
    <source>
        <dbReference type="EMBL" id="TDQ78767.1"/>
    </source>
</evidence>
<dbReference type="GO" id="GO:0008965">
    <property type="term" value="F:phosphoenolpyruvate-protein phosphotransferase activity"/>
    <property type="evidence" value="ECO:0007669"/>
    <property type="project" value="UniProtKB-EC"/>
</dbReference>
<dbReference type="InterPro" id="IPR040442">
    <property type="entry name" value="Pyrv_kinase-like_dom_sf"/>
</dbReference>
<keyword evidence="6" id="KW-0813">Transport</keyword>
<evidence type="ECO:0000256" key="3">
    <source>
        <dbReference type="ARBA" id="ARBA00004496"/>
    </source>
</evidence>
<dbReference type="PROSITE" id="PS00742">
    <property type="entry name" value="PEP_ENZYMES_2"/>
    <property type="match status" value="1"/>
</dbReference>
<dbReference type="EMBL" id="SNYW01000012">
    <property type="protein sequence ID" value="TDQ78767.1"/>
    <property type="molecule type" value="Genomic_DNA"/>
</dbReference>
<evidence type="ECO:0000256" key="8">
    <source>
        <dbReference type="ARBA" id="ARBA00022597"/>
    </source>
</evidence>
<keyword evidence="10" id="KW-0598">Phosphotransferase system</keyword>
<keyword evidence="12" id="KW-0418">Kinase</keyword>
<dbReference type="InterPro" id="IPR036618">
    <property type="entry name" value="PtsI_HPr-bd_sf"/>
</dbReference>
<dbReference type="Pfam" id="PF00391">
    <property type="entry name" value="PEP-utilizers"/>
    <property type="match status" value="1"/>
</dbReference>
<dbReference type="AlphaFoldDB" id="A0A4R6WLA6"/>
<dbReference type="InterPro" id="IPR029016">
    <property type="entry name" value="GAF-like_dom_sf"/>
</dbReference>
<comment type="caution">
    <text evidence="15">The sequence shown here is derived from an EMBL/GenBank/DDBJ whole genome shotgun (WGS) entry which is preliminary data.</text>
</comment>
<reference evidence="15 16" key="1">
    <citation type="submission" date="2019-03" db="EMBL/GenBank/DDBJ databases">
        <title>Genomic Encyclopedia of Type Strains, Phase III (KMG-III): the genomes of soil and plant-associated and newly described type strains.</title>
        <authorList>
            <person name="Whitman W."/>
        </authorList>
    </citation>
    <scope>NUCLEOTIDE SEQUENCE [LARGE SCALE GENOMIC DNA]</scope>
    <source>
        <strain evidence="15 16">CGMCC 1.7660</strain>
    </source>
</reference>
<comment type="similarity">
    <text evidence="4">Belongs to the PEP-utilizing enzyme family.</text>
</comment>
<accession>A0A4R6WLA6</accession>
<dbReference type="InterPro" id="IPR023151">
    <property type="entry name" value="PEP_util_CS"/>
</dbReference>
<dbReference type="InterPro" id="IPR006318">
    <property type="entry name" value="PTS_EI-like"/>
</dbReference>
<dbReference type="OrthoDB" id="9765468at2"/>
<evidence type="ECO:0000256" key="7">
    <source>
        <dbReference type="ARBA" id="ARBA00022490"/>
    </source>
</evidence>
<organism evidence="15 16">
    <name type="scientific">Dongia mobilis</name>
    <dbReference type="NCBI Taxonomy" id="578943"/>
    <lineage>
        <taxon>Bacteria</taxon>
        <taxon>Pseudomonadati</taxon>
        <taxon>Pseudomonadota</taxon>
        <taxon>Alphaproteobacteria</taxon>
        <taxon>Rhodospirillales</taxon>
        <taxon>Dongiaceae</taxon>
        <taxon>Dongia</taxon>
    </lineage>
</organism>
<name>A0A4R6WLA6_9PROT</name>
<keyword evidence="11" id="KW-0479">Metal-binding</keyword>
<evidence type="ECO:0000256" key="11">
    <source>
        <dbReference type="ARBA" id="ARBA00022723"/>
    </source>
</evidence>
<evidence type="ECO:0000256" key="5">
    <source>
        <dbReference type="ARBA" id="ARBA00012232"/>
    </source>
</evidence>
<dbReference type="InterPro" id="IPR008731">
    <property type="entry name" value="PTS_EIN"/>
</dbReference>
<keyword evidence="16" id="KW-1185">Reference proteome</keyword>
<evidence type="ECO:0000259" key="14">
    <source>
        <dbReference type="SMART" id="SM00065"/>
    </source>
</evidence>
<comment type="catalytic activity">
    <reaction evidence="1">
        <text>L-histidyl-[protein] + phosphoenolpyruvate = N(pros)-phospho-L-histidyl-[protein] + pyruvate</text>
        <dbReference type="Rhea" id="RHEA:23880"/>
        <dbReference type="Rhea" id="RHEA-COMP:9745"/>
        <dbReference type="Rhea" id="RHEA-COMP:9746"/>
        <dbReference type="ChEBI" id="CHEBI:15361"/>
        <dbReference type="ChEBI" id="CHEBI:29979"/>
        <dbReference type="ChEBI" id="CHEBI:58702"/>
        <dbReference type="ChEBI" id="CHEBI:64837"/>
        <dbReference type="EC" id="2.7.3.9"/>
    </reaction>
</comment>
<dbReference type="GO" id="GO:0005737">
    <property type="term" value="C:cytoplasm"/>
    <property type="evidence" value="ECO:0007669"/>
    <property type="project" value="UniProtKB-SubCell"/>
</dbReference>
<evidence type="ECO:0000256" key="12">
    <source>
        <dbReference type="ARBA" id="ARBA00022777"/>
    </source>
</evidence>
<dbReference type="GO" id="GO:0046872">
    <property type="term" value="F:metal ion binding"/>
    <property type="evidence" value="ECO:0007669"/>
    <property type="project" value="UniProtKB-KW"/>
</dbReference>
<keyword evidence="7" id="KW-0963">Cytoplasm</keyword>
<dbReference type="SUPFAM" id="SSF51621">
    <property type="entry name" value="Phosphoenolpyruvate/pyruvate domain"/>
    <property type="match status" value="1"/>
</dbReference>
<dbReference type="Gene3D" id="3.30.450.40">
    <property type="match status" value="1"/>
</dbReference>